<feature type="region of interest" description="Disordered" evidence="1">
    <location>
        <begin position="1"/>
        <end position="31"/>
    </location>
</feature>
<dbReference type="OrthoDB" id="10068552at2759"/>
<name>A0A3P7JDD5_STRVU</name>
<feature type="non-terminal residue" evidence="2">
    <location>
        <position position="153"/>
    </location>
</feature>
<dbReference type="Proteomes" id="UP000270094">
    <property type="component" value="Unassembled WGS sequence"/>
</dbReference>
<reference evidence="2 3" key="1">
    <citation type="submission" date="2018-11" db="EMBL/GenBank/DDBJ databases">
        <authorList>
            <consortium name="Pathogen Informatics"/>
        </authorList>
    </citation>
    <scope>NUCLEOTIDE SEQUENCE [LARGE SCALE GENOMIC DNA]</scope>
</reference>
<gene>
    <name evidence="2" type="ORF">SVUK_LOCUS16324</name>
</gene>
<evidence type="ECO:0000256" key="1">
    <source>
        <dbReference type="SAM" id="MobiDB-lite"/>
    </source>
</evidence>
<accession>A0A3P7JDD5</accession>
<dbReference type="AlphaFoldDB" id="A0A3P7JDD5"/>
<evidence type="ECO:0000313" key="2">
    <source>
        <dbReference type="EMBL" id="VDM81326.1"/>
    </source>
</evidence>
<organism evidence="2 3">
    <name type="scientific">Strongylus vulgaris</name>
    <name type="common">Blood worm</name>
    <dbReference type="NCBI Taxonomy" id="40348"/>
    <lineage>
        <taxon>Eukaryota</taxon>
        <taxon>Metazoa</taxon>
        <taxon>Ecdysozoa</taxon>
        <taxon>Nematoda</taxon>
        <taxon>Chromadorea</taxon>
        <taxon>Rhabditida</taxon>
        <taxon>Rhabditina</taxon>
        <taxon>Rhabditomorpha</taxon>
        <taxon>Strongyloidea</taxon>
        <taxon>Strongylidae</taxon>
        <taxon>Strongylus</taxon>
    </lineage>
</organism>
<keyword evidence="3" id="KW-1185">Reference proteome</keyword>
<proteinExistence type="predicted"/>
<sequence>MATSKAQDNVIKAPSTEDKDKKVRAGSRGGAKVFIEEPPRVGVEFRTDSGNKISMGLKDVAPDRLVSTQEYLAPSPEMSLEIQHGLGPYAPTVTAPEICTSSRRFSREVSSQNDLRLFDSVKVELDEQYEAQRRAAELDDDICLSKSLSGIVA</sequence>
<protein>
    <submittedName>
        <fullName evidence="2">Uncharacterized protein</fullName>
    </submittedName>
</protein>
<evidence type="ECO:0000313" key="3">
    <source>
        <dbReference type="Proteomes" id="UP000270094"/>
    </source>
</evidence>
<dbReference type="EMBL" id="UYYB01112358">
    <property type="protein sequence ID" value="VDM81326.1"/>
    <property type="molecule type" value="Genomic_DNA"/>
</dbReference>